<protein>
    <recommendedName>
        <fullName evidence="3">histidine kinase</fullName>
        <ecNumber evidence="3">2.7.13.3</ecNumber>
    </recommendedName>
</protein>
<dbReference type="InterPro" id="IPR004358">
    <property type="entry name" value="Sig_transdc_His_kin-like_C"/>
</dbReference>
<dbReference type="CDD" id="cd00075">
    <property type="entry name" value="HATPase"/>
    <property type="match status" value="1"/>
</dbReference>
<dbReference type="EC" id="2.7.13.3" evidence="3"/>
<dbReference type="SMART" id="SM00387">
    <property type="entry name" value="HATPase_c"/>
    <property type="match status" value="1"/>
</dbReference>
<dbReference type="Proteomes" id="UP000244920">
    <property type="component" value="Chromosome"/>
</dbReference>
<evidence type="ECO:0000256" key="1">
    <source>
        <dbReference type="ARBA" id="ARBA00000085"/>
    </source>
</evidence>
<evidence type="ECO:0000256" key="7">
    <source>
        <dbReference type="ARBA" id="ARBA00022777"/>
    </source>
</evidence>
<evidence type="ECO:0000256" key="6">
    <source>
        <dbReference type="ARBA" id="ARBA00022692"/>
    </source>
</evidence>
<evidence type="ECO:0000259" key="13">
    <source>
        <dbReference type="PROSITE" id="PS50109"/>
    </source>
</evidence>
<feature type="signal peptide" evidence="12">
    <location>
        <begin position="1"/>
        <end position="30"/>
    </location>
</feature>
<dbReference type="GO" id="GO:0005886">
    <property type="term" value="C:plasma membrane"/>
    <property type="evidence" value="ECO:0007669"/>
    <property type="project" value="TreeGrafter"/>
</dbReference>
<reference evidence="15" key="1">
    <citation type="submission" date="2018-05" db="EMBL/GenBank/DDBJ databases">
        <title>Complete genome sequence of Actinobacillus porcitonsillarum reference strain 9953L55 (CCUG 46996).</title>
        <authorList>
            <person name="Dona V."/>
            <person name="Perreten V."/>
        </authorList>
    </citation>
    <scope>NUCLEOTIDE SEQUENCE [LARGE SCALE GENOMIC DNA]</scope>
    <source>
        <strain evidence="15">9953L55</strain>
    </source>
</reference>
<dbReference type="Pfam" id="PF00512">
    <property type="entry name" value="HisKA"/>
    <property type="match status" value="1"/>
</dbReference>
<evidence type="ECO:0000313" key="15">
    <source>
        <dbReference type="Proteomes" id="UP000244920"/>
    </source>
</evidence>
<keyword evidence="7 14" id="KW-0418">Kinase</keyword>
<keyword evidence="10 11" id="KW-0472">Membrane</keyword>
<evidence type="ECO:0000256" key="2">
    <source>
        <dbReference type="ARBA" id="ARBA00004141"/>
    </source>
</evidence>
<dbReference type="SMART" id="SM00388">
    <property type="entry name" value="HisKA"/>
    <property type="match status" value="1"/>
</dbReference>
<dbReference type="PANTHER" id="PTHR45436">
    <property type="entry name" value="SENSOR HISTIDINE KINASE YKOH"/>
    <property type="match status" value="1"/>
</dbReference>
<dbReference type="PRINTS" id="PR00344">
    <property type="entry name" value="BCTRLSENSOR"/>
</dbReference>
<dbReference type="EMBL" id="CP029206">
    <property type="protein sequence ID" value="AWI50808.1"/>
    <property type="molecule type" value="Genomic_DNA"/>
</dbReference>
<dbReference type="InterPro" id="IPR005467">
    <property type="entry name" value="His_kinase_dom"/>
</dbReference>
<organism evidence="14 15">
    <name type="scientific">Actinobacillus porcitonsillarum</name>
    <dbReference type="NCBI Taxonomy" id="189834"/>
    <lineage>
        <taxon>Bacteria</taxon>
        <taxon>Pseudomonadati</taxon>
        <taxon>Pseudomonadota</taxon>
        <taxon>Gammaproteobacteria</taxon>
        <taxon>Pasteurellales</taxon>
        <taxon>Pasteurellaceae</taxon>
        <taxon>Actinobacillus</taxon>
    </lineage>
</organism>
<keyword evidence="4" id="KW-0597">Phosphoprotein</keyword>
<dbReference type="InterPro" id="IPR036890">
    <property type="entry name" value="HATPase_C_sf"/>
</dbReference>
<feature type="transmembrane region" description="Helical" evidence="11">
    <location>
        <begin position="153"/>
        <end position="176"/>
    </location>
</feature>
<dbReference type="PROSITE" id="PS50109">
    <property type="entry name" value="HIS_KIN"/>
    <property type="match status" value="1"/>
</dbReference>
<evidence type="ECO:0000256" key="9">
    <source>
        <dbReference type="ARBA" id="ARBA00023012"/>
    </source>
</evidence>
<feature type="chain" id="PRO_5016052603" description="histidine kinase" evidence="12">
    <location>
        <begin position="31"/>
        <end position="452"/>
    </location>
</feature>
<keyword evidence="9" id="KW-0902">Two-component regulatory system</keyword>
<dbReference type="KEGG" id="apor:DDU33_04580"/>
<name>A0A2U8FIL2_9PAST</name>
<evidence type="ECO:0000256" key="10">
    <source>
        <dbReference type="ARBA" id="ARBA00023136"/>
    </source>
</evidence>
<comment type="subcellular location">
    <subcellularLocation>
        <location evidence="2">Membrane</location>
        <topology evidence="2">Multi-pass membrane protein</topology>
    </subcellularLocation>
</comment>
<evidence type="ECO:0000256" key="4">
    <source>
        <dbReference type="ARBA" id="ARBA00022553"/>
    </source>
</evidence>
<evidence type="ECO:0000313" key="14">
    <source>
        <dbReference type="EMBL" id="AWI50808.1"/>
    </source>
</evidence>
<keyword evidence="12" id="KW-0732">Signal</keyword>
<dbReference type="AlphaFoldDB" id="A0A2U8FIL2"/>
<gene>
    <name evidence="14" type="ORF">DDU33_04580</name>
</gene>
<evidence type="ECO:0000256" key="3">
    <source>
        <dbReference type="ARBA" id="ARBA00012438"/>
    </source>
</evidence>
<sequence length="452" mass="51504">MFKSIKAKLITCLLLSTALTSFIASGIAFYDTYRETYKLQDRTLKQISEYIGTPAIIQEGFRQGDDNRIAVYWIAKGQPHPYFQLPENLENQFYNISQKESTFVLASNQNPRNIFSNLLYSEVPYRAYFRSTSEGTLIVMQENEYREELALHAAWASLMPLLLLLPLIAGLIFWIVKRTMKPVEQLSNSLTLRQEQDLTPLSLAKIPTEVTGFVQAINQLLGRTEAFMLQQKRFIADAAHELRSPMTALSLQAERLKNQNMPAEAKSQVLQLNQGIRRSCNLLEQLLSFARSQNKEHKHQGMLNLHTIFNRVIEDLYPLVEQKNQDIGVISTGNPTFYANETDAYLLIKTLVDNAIRYTPEGSQIDLSAVEYDDVLEIFVEDNGKGIPEEERERVLDPFYRILGSDEQGSGLGLAITHQIVQNYGGELQLLDSPHFESGLMVKILFKKTQNK</sequence>
<dbReference type="InterPro" id="IPR003594">
    <property type="entry name" value="HATPase_dom"/>
</dbReference>
<evidence type="ECO:0000256" key="11">
    <source>
        <dbReference type="SAM" id="Phobius"/>
    </source>
</evidence>
<evidence type="ECO:0000256" key="8">
    <source>
        <dbReference type="ARBA" id="ARBA00022989"/>
    </source>
</evidence>
<dbReference type="InterPro" id="IPR003661">
    <property type="entry name" value="HisK_dim/P_dom"/>
</dbReference>
<dbReference type="InterPro" id="IPR036097">
    <property type="entry name" value="HisK_dim/P_sf"/>
</dbReference>
<dbReference type="GO" id="GO:0000155">
    <property type="term" value="F:phosphorelay sensor kinase activity"/>
    <property type="evidence" value="ECO:0007669"/>
    <property type="project" value="InterPro"/>
</dbReference>
<dbReference type="PANTHER" id="PTHR45436:SF15">
    <property type="entry name" value="SENSOR HISTIDINE KINASE CUSS"/>
    <property type="match status" value="1"/>
</dbReference>
<accession>A0A2U8FIL2</accession>
<dbReference type="Gene3D" id="3.30.565.10">
    <property type="entry name" value="Histidine kinase-like ATPase, C-terminal domain"/>
    <property type="match status" value="1"/>
</dbReference>
<evidence type="ECO:0000256" key="12">
    <source>
        <dbReference type="SAM" id="SignalP"/>
    </source>
</evidence>
<proteinExistence type="predicted"/>
<evidence type="ECO:0000256" key="5">
    <source>
        <dbReference type="ARBA" id="ARBA00022679"/>
    </source>
</evidence>
<dbReference type="Gene3D" id="1.10.287.130">
    <property type="match status" value="1"/>
</dbReference>
<dbReference type="CDD" id="cd00082">
    <property type="entry name" value="HisKA"/>
    <property type="match status" value="1"/>
</dbReference>
<dbReference type="InterPro" id="IPR050428">
    <property type="entry name" value="TCS_sensor_his_kinase"/>
</dbReference>
<feature type="domain" description="Histidine kinase" evidence="13">
    <location>
        <begin position="237"/>
        <end position="450"/>
    </location>
</feature>
<keyword evidence="8 11" id="KW-1133">Transmembrane helix</keyword>
<dbReference type="RefSeq" id="WP_108923405.1">
    <property type="nucleotide sequence ID" value="NZ_CP029206.1"/>
</dbReference>
<keyword evidence="6 11" id="KW-0812">Transmembrane</keyword>
<keyword evidence="5" id="KW-0808">Transferase</keyword>
<dbReference type="SUPFAM" id="SSF55874">
    <property type="entry name" value="ATPase domain of HSP90 chaperone/DNA topoisomerase II/histidine kinase"/>
    <property type="match status" value="1"/>
</dbReference>
<comment type="catalytic activity">
    <reaction evidence="1">
        <text>ATP + protein L-histidine = ADP + protein N-phospho-L-histidine.</text>
        <dbReference type="EC" id="2.7.13.3"/>
    </reaction>
</comment>
<dbReference type="Pfam" id="PF02518">
    <property type="entry name" value="HATPase_c"/>
    <property type="match status" value="1"/>
</dbReference>
<dbReference type="SUPFAM" id="SSF47384">
    <property type="entry name" value="Homodimeric domain of signal transducing histidine kinase"/>
    <property type="match status" value="1"/>
</dbReference>
<keyword evidence="15" id="KW-1185">Reference proteome</keyword>